<feature type="transmembrane region" description="Helical" evidence="1">
    <location>
        <begin position="20"/>
        <end position="42"/>
    </location>
</feature>
<dbReference type="RefSeq" id="WP_132971314.1">
    <property type="nucleotide sequence ID" value="NZ_SMFX01000001.1"/>
</dbReference>
<organism evidence="2 3">
    <name type="scientific">Thiogranum longum</name>
    <dbReference type="NCBI Taxonomy" id="1537524"/>
    <lineage>
        <taxon>Bacteria</taxon>
        <taxon>Pseudomonadati</taxon>
        <taxon>Pseudomonadota</taxon>
        <taxon>Gammaproteobacteria</taxon>
        <taxon>Chromatiales</taxon>
        <taxon>Ectothiorhodospiraceae</taxon>
        <taxon>Thiogranum</taxon>
    </lineage>
</organism>
<dbReference type="Proteomes" id="UP000295707">
    <property type="component" value="Unassembled WGS sequence"/>
</dbReference>
<evidence type="ECO:0000313" key="3">
    <source>
        <dbReference type="Proteomes" id="UP000295707"/>
    </source>
</evidence>
<name>A0A4R1H884_9GAMM</name>
<keyword evidence="1" id="KW-1133">Transmembrane helix</keyword>
<evidence type="ECO:0000313" key="2">
    <source>
        <dbReference type="EMBL" id="TCK17438.1"/>
    </source>
</evidence>
<accession>A0A4R1H884</accession>
<proteinExistence type="predicted"/>
<feature type="transmembrane region" description="Helical" evidence="1">
    <location>
        <begin position="81"/>
        <end position="101"/>
    </location>
</feature>
<dbReference type="AlphaFoldDB" id="A0A4R1H884"/>
<protein>
    <submittedName>
        <fullName evidence="2">Uncharacterized protein</fullName>
    </submittedName>
</protein>
<sequence>MHVPDKIEHLIESHRDEKEVGLWLFSLIPLGVAFIFFFIFLLPMDLPNKDIILVTGAGAGAAGLQGYWIQRGWRREEGLTILLGLIGLIAVSVFVWAYINFLGEIVRSIFKGWAA</sequence>
<gene>
    <name evidence="2" type="ORF">DFR30_0668</name>
</gene>
<dbReference type="EMBL" id="SMFX01000001">
    <property type="protein sequence ID" value="TCK17438.1"/>
    <property type="molecule type" value="Genomic_DNA"/>
</dbReference>
<keyword evidence="1" id="KW-0472">Membrane</keyword>
<keyword evidence="1" id="KW-0812">Transmembrane</keyword>
<evidence type="ECO:0000256" key="1">
    <source>
        <dbReference type="SAM" id="Phobius"/>
    </source>
</evidence>
<keyword evidence="3" id="KW-1185">Reference proteome</keyword>
<feature type="transmembrane region" description="Helical" evidence="1">
    <location>
        <begin position="51"/>
        <end position="69"/>
    </location>
</feature>
<reference evidence="2 3" key="1">
    <citation type="submission" date="2019-03" db="EMBL/GenBank/DDBJ databases">
        <title>Genomic Encyclopedia of Type Strains, Phase IV (KMG-IV): sequencing the most valuable type-strain genomes for metagenomic binning, comparative biology and taxonomic classification.</title>
        <authorList>
            <person name="Goeker M."/>
        </authorList>
    </citation>
    <scope>NUCLEOTIDE SEQUENCE [LARGE SCALE GENOMIC DNA]</scope>
    <source>
        <strain evidence="2 3">DSM 19610</strain>
    </source>
</reference>
<dbReference type="OrthoDB" id="7067494at2"/>
<comment type="caution">
    <text evidence="2">The sequence shown here is derived from an EMBL/GenBank/DDBJ whole genome shotgun (WGS) entry which is preliminary data.</text>
</comment>